<feature type="chain" id="PRO_5042059957" description="Heterokaryon incompatibility domain-containing protein" evidence="2">
    <location>
        <begin position="20"/>
        <end position="1439"/>
    </location>
</feature>
<dbReference type="Gene3D" id="1.10.2000.10">
    <property type="entry name" value="Frizzled cysteine-rich domain"/>
    <property type="match status" value="1"/>
</dbReference>
<dbReference type="InterPro" id="IPR036790">
    <property type="entry name" value="Frizzled_dom_sf"/>
</dbReference>
<sequence>MLPISLFAVLQGFLLLAEAQQAQQLALEKVVDLSTSSLPNPPTFRISPSADPLFISVALCNASDNTTRFFLTNDTTISNPGPSDVDSVNTSELVMPDTGFNEWSNWFTNGGILSVLKGDASVEFELLVSAHNSSAVGSPFVGDTTANQALLFSPPFNPVPTEEPTFPNYTLPAANLSFPPTPSPPTNYSLVIAPTASNGLSSLPRTVCALKNAVSKQGTILVTPASGSSQGLWLRDSDGWRWQWLVNGLNPRTNYTLFALRDGVLASSEPFYFVTKSATFNCPLVHSLPFCPTVSYAVPIAPPRGIATTHTAATLPGDVTDTVLSVLANFTTTLSTLACGRDYYSPLVTCADCQQAYRRWLCAVAFPRCGDSSSGSFIDAQGAQLPLPALQTVPKGAPPRNPVLPPFGSDYQTLLPCLETCNAADRACPNFLNFKCPLPRFTAADSYAVGYIDSGEEGVLGGGSTGVAQDEFGHIRFRLARMTNALHRYAVDVNIVRRIAERRRCRRCSSLHEALIVGLKAVAVTDTVWVVSGGMPLPLQFGTRVHAVDFAARVSASLHVVSRLLQLVGSWSTIPESISDKTAIAPVARIERRLDCSLERQCPTDMGLPFSPVESAESVNTDGITSVTYTLRALCILHKLTNGFSVKFPEVSLGPHMDTDFEFVPVEDMDEYYVLYHECLRYLESEYPLATLLDSIISRNPFRTALTTFPPCFGALVNSLADMMENDNYSESTSLTCADSPVLSRSFLSIAIAIAFSNVVYEALQGNEGANTIALVGGATGQADLQRNWWYVMFLDVVTQGWRNERKWRNALGVAALVPWSDITMDEMTGAAAITMQMDVWPEDLRPKLEYFPSEDSPRLEYSRWRLACPADIQWLGAKHDGYALNDTLTGYIALRRQKGASIRSLRDDAALWLSACSSAVDSPPLDVLRCSYIKPSQEDVAGLLSRGRVPVVVLIGEELRVRHAQDVPYVAISHVWAERMGSTTEVGLPGCMVHRIAGLAQRLLPPDAPGAESAFWWMDSMCVPRAREQRKRAIGLMAQTYRGAARVLVVDDSIRAACSAARGGLDETLARIGVSRWMRRVWTLQEALLAHELWFEFRDGLVDVEEQLLAPLRLDSEASSFPARHEAPIFDAREKRRVARLALNSVLAGEGGDSEDTMMTMENIVQLLRGRRTTKPEDELVAIASLLPPMVRLEALLAVSDGPGLVERRMQVFLLQLRAVPRALPFCTSPRLEALPGFAWAPRLLVQDGESAMGTWDARAHGMGECVEDGLVAEYLFARCARPVEIPRRVPVVLLRDRTTGVLYVLTAPSLPPGLSEDAEEGDGGDSTVVFDGLLFLDEKWSTLGSQTGSMYCLAVSTVPTKTPGCRQDSGPPDSDSPWAETTSASASLGGGASLTTVKYVACCPLATMPHHAAESLLPPDGVVPWIEAPVNTVVKLV</sequence>
<evidence type="ECO:0000256" key="2">
    <source>
        <dbReference type="SAM" id="SignalP"/>
    </source>
</evidence>
<dbReference type="Pfam" id="PF12929">
    <property type="entry name" value="Mid1"/>
    <property type="match status" value="1"/>
</dbReference>
<feature type="region of interest" description="Disordered" evidence="1">
    <location>
        <begin position="1363"/>
        <end position="1390"/>
    </location>
</feature>
<gene>
    <name evidence="3" type="ORF">ONZ51_g6359</name>
</gene>
<comment type="caution">
    <text evidence="3">The sequence shown here is derived from an EMBL/GenBank/DDBJ whole genome shotgun (WGS) entry which is preliminary data.</text>
</comment>
<evidence type="ECO:0000313" key="4">
    <source>
        <dbReference type="Proteomes" id="UP001215151"/>
    </source>
</evidence>
<accession>A0AAD7TSP3</accession>
<dbReference type="GO" id="GO:0098703">
    <property type="term" value="P:calcium ion import across plasma membrane"/>
    <property type="evidence" value="ECO:0007669"/>
    <property type="project" value="InterPro"/>
</dbReference>
<evidence type="ECO:0000313" key="3">
    <source>
        <dbReference type="EMBL" id="KAJ8480889.1"/>
    </source>
</evidence>
<evidence type="ECO:0000256" key="1">
    <source>
        <dbReference type="SAM" id="MobiDB-lite"/>
    </source>
</evidence>
<proteinExistence type="predicted"/>
<dbReference type="PANTHER" id="PTHR39142:SF1">
    <property type="entry name" value="AEL197CP"/>
    <property type="match status" value="1"/>
</dbReference>
<dbReference type="Proteomes" id="UP001215151">
    <property type="component" value="Unassembled WGS sequence"/>
</dbReference>
<dbReference type="PANTHER" id="PTHR39142">
    <property type="entry name" value="MID1P"/>
    <property type="match status" value="1"/>
</dbReference>
<feature type="signal peptide" evidence="2">
    <location>
        <begin position="1"/>
        <end position="19"/>
    </location>
</feature>
<reference evidence="3" key="1">
    <citation type="submission" date="2022-11" db="EMBL/GenBank/DDBJ databases">
        <title>Genome Sequence of Cubamyces cubensis.</title>
        <authorList>
            <person name="Buettner E."/>
        </authorList>
    </citation>
    <scope>NUCLEOTIDE SEQUENCE</scope>
    <source>
        <strain evidence="3">MPL-01</strain>
    </source>
</reference>
<organism evidence="3 4">
    <name type="scientific">Trametes cubensis</name>
    <dbReference type="NCBI Taxonomy" id="1111947"/>
    <lineage>
        <taxon>Eukaryota</taxon>
        <taxon>Fungi</taxon>
        <taxon>Dikarya</taxon>
        <taxon>Basidiomycota</taxon>
        <taxon>Agaricomycotina</taxon>
        <taxon>Agaricomycetes</taxon>
        <taxon>Polyporales</taxon>
        <taxon>Polyporaceae</taxon>
        <taxon>Trametes</taxon>
    </lineage>
</organism>
<keyword evidence="4" id="KW-1185">Reference proteome</keyword>
<dbReference type="GO" id="GO:0005262">
    <property type="term" value="F:calcium channel activity"/>
    <property type="evidence" value="ECO:0007669"/>
    <property type="project" value="InterPro"/>
</dbReference>
<dbReference type="EMBL" id="JAPEVG010000151">
    <property type="protein sequence ID" value="KAJ8480889.1"/>
    <property type="molecule type" value="Genomic_DNA"/>
</dbReference>
<dbReference type="InterPro" id="IPR024338">
    <property type="entry name" value="MID1/Yam8"/>
</dbReference>
<keyword evidence="2" id="KW-0732">Signal</keyword>
<protein>
    <recommendedName>
        <fullName evidence="5">Heterokaryon incompatibility domain-containing protein</fullName>
    </recommendedName>
</protein>
<evidence type="ECO:0008006" key="5">
    <source>
        <dbReference type="Google" id="ProtNLM"/>
    </source>
</evidence>
<name>A0AAD7TSP3_9APHY</name>